<proteinExistence type="predicted"/>
<accession>A0A7X6L092</accession>
<name>A0A7X6L092_9NOCA</name>
<gene>
    <name evidence="1" type="ORF">HGB38_04060</name>
</gene>
<comment type="caution">
    <text evidence="1">The sequence shown here is derived from an EMBL/GenBank/DDBJ whole genome shotgun (WGS) entry which is preliminary data.</text>
</comment>
<dbReference type="Proteomes" id="UP000540698">
    <property type="component" value="Unassembled WGS sequence"/>
</dbReference>
<evidence type="ECO:0000313" key="2">
    <source>
        <dbReference type="Proteomes" id="UP000540698"/>
    </source>
</evidence>
<evidence type="ECO:0008006" key="3">
    <source>
        <dbReference type="Google" id="ProtNLM"/>
    </source>
</evidence>
<keyword evidence="2" id="KW-1185">Reference proteome</keyword>
<organism evidence="1 2">
    <name type="scientific">Nocardia gamkensis</name>
    <dbReference type="NCBI Taxonomy" id="352869"/>
    <lineage>
        <taxon>Bacteria</taxon>
        <taxon>Bacillati</taxon>
        <taxon>Actinomycetota</taxon>
        <taxon>Actinomycetes</taxon>
        <taxon>Mycobacteriales</taxon>
        <taxon>Nocardiaceae</taxon>
        <taxon>Nocardia</taxon>
    </lineage>
</organism>
<protein>
    <recommendedName>
        <fullName evidence="3">Chorismate lyase</fullName>
    </recommendedName>
</protein>
<dbReference type="EMBL" id="JAAXOS010000002">
    <property type="protein sequence ID" value="NKY25411.1"/>
    <property type="molecule type" value="Genomic_DNA"/>
</dbReference>
<dbReference type="AlphaFoldDB" id="A0A7X6L092"/>
<reference evidence="1 2" key="1">
    <citation type="submission" date="2020-04" db="EMBL/GenBank/DDBJ databases">
        <title>MicrobeNet Type strains.</title>
        <authorList>
            <person name="Nicholson A.C."/>
        </authorList>
    </citation>
    <scope>NUCLEOTIDE SEQUENCE [LARGE SCALE GENOMIC DNA]</scope>
    <source>
        <strain evidence="1 2">DSM 44956</strain>
    </source>
</reference>
<evidence type="ECO:0000313" key="1">
    <source>
        <dbReference type="EMBL" id="NKY25411.1"/>
    </source>
</evidence>
<dbReference type="InterPro" id="IPR028978">
    <property type="entry name" value="Chorismate_lyase_/UTRA_dom_sf"/>
</dbReference>
<dbReference type="SUPFAM" id="SSF64288">
    <property type="entry name" value="Chorismate lyase-like"/>
    <property type="match status" value="1"/>
</dbReference>
<dbReference type="RefSeq" id="WP_157114112.1">
    <property type="nucleotide sequence ID" value="NZ_JAAXOS010000002.1"/>
</dbReference>
<dbReference type="Gene3D" id="3.40.1410.10">
    <property type="entry name" value="Chorismate lyase-like"/>
    <property type="match status" value="1"/>
</dbReference>
<sequence length="186" mass="20328">MLINDSSAPVSAEHVVLTAPAAFPDYERLIRLLRDSDSATRTLAAWIGGPVSLDVVDRHDDRLLPTEFADLDLWRPEPVQRRTIRLLDKRKRVLSEATAAVALGRLPYCIARALRDSDTPLGLLLASLHPKRNTLSVVRAPAPGNQQGSPLFDITARLDVGGLPVAVVSERYLLEGCCDEREASAC</sequence>